<keyword evidence="2" id="KW-1185">Reference proteome</keyword>
<gene>
    <name evidence="1" type="ORF">NAPIS_ORF01017</name>
</gene>
<dbReference type="EMBL" id="KE647142">
    <property type="protein sequence ID" value="EQB61410.1"/>
    <property type="molecule type" value="Genomic_DNA"/>
</dbReference>
<protein>
    <submittedName>
        <fullName evidence="1">Uncharacterized protein</fullName>
    </submittedName>
</protein>
<organism evidence="1 2">
    <name type="scientific">Vairimorpha apis BRL 01</name>
    <dbReference type="NCBI Taxonomy" id="1037528"/>
    <lineage>
        <taxon>Eukaryota</taxon>
        <taxon>Fungi</taxon>
        <taxon>Fungi incertae sedis</taxon>
        <taxon>Microsporidia</taxon>
        <taxon>Nosematidae</taxon>
        <taxon>Vairimorpha</taxon>
    </lineage>
</organism>
<reference evidence="1 2" key="1">
    <citation type="journal article" date="2013" name="BMC Genomics">
        <title>Genome sequencing and comparative genomics of honey bee microsporidia, Nosema apis reveal novel insights into host-parasite interactions.</title>
        <authorList>
            <person name="Chen Yp."/>
            <person name="Pettis J.S."/>
            <person name="Zhao Y."/>
            <person name="Liu X."/>
            <person name="Tallon L.J."/>
            <person name="Sadzewicz L.D."/>
            <person name="Li R."/>
            <person name="Zheng H."/>
            <person name="Huang S."/>
            <person name="Zhang X."/>
            <person name="Hamilton M.C."/>
            <person name="Pernal S.F."/>
            <person name="Melathopoulos A.P."/>
            <person name="Yan X."/>
            <person name="Evans J.D."/>
        </authorList>
    </citation>
    <scope>NUCLEOTIDE SEQUENCE [LARGE SCALE GENOMIC DNA]</scope>
    <source>
        <strain evidence="1 2">BRL 01</strain>
    </source>
</reference>
<dbReference type="HOGENOM" id="CLU_1124837_0_0_1"/>
<proteinExistence type="predicted"/>
<evidence type="ECO:0000313" key="1">
    <source>
        <dbReference type="EMBL" id="EQB61410.1"/>
    </source>
</evidence>
<dbReference type="Proteomes" id="UP000053780">
    <property type="component" value="Unassembled WGS sequence"/>
</dbReference>
<accession>T0MK51</accession>
<dbReference type="VEuPathDB" id="MicrosporidiaDB:NAPIS_ORF01017"/>
<name>T0MK51_9MICR</name>
<sequence>MKINLKDYQTVDINAENQDGLNKEWNDLSEIYSLKDDLQNLKVDFNLFKVETDTLYNTYDLLHKNIIKQHKIKTIETNKYNINIINPCIDIFEKALQSLKFFKEEDNKKYFFIINIQFLDVSFTHLSTLDYEIKEQELKTEFYEISIKKGKKDITLFEDWRNEYLIKLCNIIIKTDIKKNLYFINLFISRMYIKKLKENSIIINTGEILDDRYGNEVLFIKDEIIYKIKRKKYHFEFYKNEKYIEFL</sequence>
<evidence type="ECO:0000313" key="2">
    <source>
        <dbReference type="Proteomes" id="UP000053780"/>
    </source>
</evidence>
<dbReference type="AlphaFoldDB" id="T0MK51"/>